<dbReference type="SUPFAM" id="SSF49299">
    <property type="entry name" value="PKD domain"/>
    <property type="match status" value="1"/>
</dbReference>
<dbReference type="Pfam" id="PF18911">
    <property type="entry name" value="PKD_4"/>
    <property type="match status" value="1"/>
</dbReference>
<proteinExistence type="predicted"/>
<dbReference type="AlphaFoldDB" id="A0A8J6U891"/>
<evidence type="ECO:0000256" key="1">
    <source>
        <dbReference type="SAM" id="SignalP"/>
    </source>
</evidence>
<feature type="signal peptide" evidence="1">
    <location>
        <begin position="1"/>
        <end position="22"/>
    </location>
</feature>
<accession>A0A8J6U891</accession>
<dbReference type="InterPro" id="IPR022409">
    <property type="entry name" value="PKD/Chitinase_dom"/>
</dbReference>
<feature type="chain" id="PRO_5035305318" evidence="1">
    <location>
        <begin position="23"/>
        <end position="286"/>
    </location>
</feature>
<dbReference type="EMBL" id="JACVXB010000005">
    <property type="protein sequence ID" value="MBD0832995.1"/>
    <property type="molecule type" value="Genomic_DNA"/>
</dbReference>
<keyword evidence="4" id="KW-1185">Reference proteome</keyword>
<dbReference type="CDD" id="cd00146">
    <property type="entry name" value="PKD"/>
    <property type="match status" value="1"/>
</dbReference>
<evidence type="ECO:0000313" key="4">
    <source>
        <dbReference type="Proteomes" id="UP000600588"/>
    </source>
</evidence>
<reference evidence="3 4" key="1">
    <citation type="submission" date="2020-09" db="EMBL/GenBank/DDBJ databases">
        <title>TT11 complete genome.</title>
        <authorList>
            <person name="Wu Z."/>
        </authorList>
    </citation>
    <scope>NUCLEOTIDE SEQUENCE [LARGE SCALE GENOMIC DNA]</scope>
    <source>
        <strain evidence="3 4">TT11</strain>
    </source>
</reference>
<dbReference type="InterPro" id="IPR013783">
    <property type="entry name" value="Ig-like_fold"/>
</dbReference>
<evidence type="ECO:0000313" key="3">
    <source>
        <dbReference type="EMBL" id="MBD0832995.1"/>
    </source>
</evidence>
<dbReference type="Proteomes" id="UP000600588">
    <property type="component" value="Unassembled WGS sequence"/>
</dbReference>
<dbReference type="InterPro" id="IPR035986">
    <property type="entry name" value="PKD_dom_sf"/>
</dbReference>
<gene>
    <name evidence="3" type="ORF">ICJ83_12695</name>
</gene>
<dbReference type="InterPro" id="IPR000601">
    <property type="entry name" value="PKD_dom"/>
</dbReference>
<organism evidence="3 4">
    <name type="scientific">Aestuariibaculum sediminum</name>
    <dbReference type="NCBI Taxonomy" id="2770637"/>
    <lineage>
        <taxon>Bacteria</taxon>
        <taxon>Pseudomonadati</taxon>
        <taxon>Bacteroidota</taxon>
        <taxon>Flavobacteriia</taxon>
        <taxon>Flavobacteriales</taxon>
        <taxon>Flavobacteriaceae</taxon>
    </lineage>
</organism>
<evidence type="ECO:0000259" key="2">
    <source>
        <dbReference type="PROSITE" id="PS50093"/>
    </source>
</evidence>
<dbReference type="Gene3D" id="2.60.40.10">
    <property type="entry name" value="Immunoglobulins"/>
    <property type="match status" value="1"/>
</dbReference>
<comment type="caution">
    <text evidence="3">The sequence shown here is derived from an EMBL/GenBank/DDBJ whole genome shotgun (WGS) entry which is preliminary data.</text>
</comment>
<protein>
    <submittedName>
        <fullName evidence="3">PKD domain-containing protein</fullName>
    </submittedName>
</protein>
<keyword evidence="1" id="KW-0732">Signal</keyword>
<dbReference type="PROSITE" id="PS50093">
    <property type="entry name" value="PKD"/>
    <property type="match status" value="1"/>
</dbReference>
<dbReference type="SMART" id="SM00089">
    <property type="entry name" value="PKD"/>
    <property type="match status" value="1"/>
</dbReference>
<name>A0A8J6U891_9FLAO</name>
<sequence>MSKFYALSIAVLSTLFSCSSGGDEEEKIMPMADFEFVVDGGKVEFVNNSENADIFLWQFGDASQSQSVLDNPSFTYTRPGSYDVTVTLTATDSETGEVSMVEKVVSLADIPASIAIDGDFTDWAEIPFVDNVTGGGSLQKIKVNGSGDLISIYLEGTSDMSIYMPEWFINTDGDVATGQQMDTKFYPVSGWDIKGANPTSDFFHWTTKWNWLADAPAWWFESEIVDLGGGKFAVEMGMSKAHIEEYATLSGNGVYMAIYDWAQGWALKGSMPERESGQSPIFIEIY</sequence>
<feature type="domain" description="PKD" evidence="2">
    <location>
        <begin position="55"/>
        <end position="89"/>
    </location>
</feature>
<dbReference type="RefSeq" id="WP_188230771.1">
    <property type="nucleotide sequence ID" value="NZ_JACVXB010000005.1"/>
</dbReference>
<dbReference type="PROSITE" id="PS51257">
    <property type="entry name" value="PROKAR_LIPOPROTEIN"/>
    <property type="match status" value="1"/>
</dbReference>